<keyword evidence="4" id="KW-0472">Membrane</keyword>
<evidence type="ECO:0000256" key="3">
    <source>
        <dbReference type="ARBA" id="ARBA00022679"/>
    </source>
</evidence>
<feature type="transmembrane region" description="Helical" evidence="4">
    <location>
        <begin position="331"/>
        <end position="354"/>
    </location>
</feature>
<evidence type="ECO:0000256" key="1">
    <source>
        <dbReference type="ARBA" id="ARBA00006739"/>
    </source>
</evidence>
<gene>
    <name evidence="6" type="ORF">RT41_GL001933</name>
</gene>
<evidence type="ECO:0000256" key="4">
    <source>
        <dbReference type="SAM" id="Phobius"/>
    </source>
</evidence>
<dbReference type="PANTHER" id="PTHR43630">
    <property type="entry name" value="POLY-BETA-1,6-N-ACETYL-D-GLUCOSAMINE SYNTHASE"/>
    <property type="match status" value="1"/>
</dbReference>
<comment type="similarity">
    <text evidence="1">Belongs to the glycosyltransferase 2 family.</text>
</comment>
<protein>
    <recommendedName>
        <fullName evidence="5">Glycosyltransferase 2-like domain-containing protein</fullName>
    </recommendedName>
</protein>
<dbReference type="RefSeq" id="WP_054639303.1">
    <property type="nucleotide sequence ID" value="NZ_BBAL01000004.1"/>
</dbReference>
<dbReference type="PANTHER" id="PTHR43630:SF1">
    <property type="entry name" value="POLY-BETA-1,6-N-ACETYL-D-GLUCOSAMINE SYNTHASE"/>
    <property type="match status" value="1"/>
</dbReference>
<proteinExistence type="inferred from homology"/>
<keyword evidence="7" id="KW-1185">Reference proteome</keyword>
<accession>A0A2A5RJI0</accession>
<feature type="transmembrane region" description="Helical" evidence="4">
    <location>
        <begin position="239"/>
        <end position="263"/>
    </location>
</feature>
<keyword evidence="4" id="KW-0812">Transmembrane</keyword>
<organism evidence="6 7">
    <name type="scientific">Lactococcus fujiensis JCM 16395</name>
    <dbReference type="NCBI Taxonomy" id="1291764"/>
    <lineage>
        <taxon>Bacteria</taxon>
        <taxon>Bacillati</taxon>
        <taxon>Bacillota</taxon>
        <taxon>Bacilli</taxon>
        <taxon>Lactobacillales</taxon>
        <taxon>Streptococcaceae</taxon>
        <taxon>Lactococcus</taxon>
    </lineage>
</organism>
<keyword evidence="4" id="KW-1133">Transmembrane helix</keyword>
<evidence type="ECO:0000313" key="7">
    <source>
        <dbReference type="Proteomes" id="UP000218181"/>
    </source>
</evidence>
<feature type="domain" description="Glycosyltransferase 2-like" evidence="5">
    <location>
        <begin position="8"/>
        <end position="175"/>
    </location>
</feature>
<dbReference type="GO" id="GO:0016757">
    <property type="term" value="F:glycosyltransferase activity"/>
    <property type="evidence" value="ECO:0007669"/>
    <property type="project" value="UniProtKB-KW"/>
</dbReference>
<dbReference type="STRING" id="1291764.GCA_001311235_01347"/>
<reference evidence="6 7" key="1">
    <citation type="submission" date="2014-12" db="EMBL/GenBank/DDBJ databases">
        <title>Draft genome sequences of 10 type strains of Lactococcus.</title>
        <authorList>
            <person name="Sun Z."/>
            <person name="Zhong Z."/>
            <person name="Liu W."/>
            <person name="Zhang W."/>
            <person name="Zhang H."/>
        </authorList>
    </citation>
    <scope>NUCLEOTIDE SEQUENCE [LARGE SCALE GENOMIC DNA]</scope>
    <source>
        <strain evidence="6 7">JCM 16395</strain>
    </source>
</reference>
<dbReference type="Gene3D" id="3.90.550.10">
    <property type="entry name" value="Spore Coat Polysaccharide Biosynthesis Protein SpsA, Chain A"/>
    <property type="match status" value="1"/>
</dbReference>
<dbReference type="InterPro" id="IPR029044">
    <property type="entry name" value="Nucleotide-diphossugar_trans"/>
</dbReference>
<feature type="transmembrane region" description="Helical" evidence="4">
    <location>
        <begin position="269"/>
        <end position="289"/>
    </location>
</feature>
<name>A0A2A5RJI0_9LACT</name>
<feature type="transmembrane region" description="Helical" evidence="4">
    <location>
        <begin position="301"/>
        <end position="319"/>
    </location>
</feature>
<dbReference type="SUPFAM" id="SSF53448">
    <property type="entry name" value="Nucleotide-diphospho-sugar transferases"/>
    <property type="match status" value="1"/>
</dbReference>
<evidence type="ECO:0000256" key="2">
    <source>
        <dbReference type="ARBA" id="ARBA00022676"/>
    </source>
</evidence>
<dbReference type="Proteomes" id="UP000218181">
    <property type="component" value="Unassembled WGS sequence"/>
</dbReference>
<dbReference type="InterPro" id="IPR001173">
    <property type="entry name" value="Glyco_trans_2-like"/>
</dbReference>
<keyword evidence="3" id="KW-0808">Transferase</keyword>
<sequence>MAENLIITVLIPAWNEEETIAHTLKSLYRQTRQPDHIVVIPNNTTDHTAEQSWNAGAEVLVMPGENKKKKAGALNFALDELASKFEKQNNPAILVMDADTILEDNFIERAELKMLEEVDVGGVSSIFVGRESKTIIGTLQAMEYARYGLIAFHRPEVFVLSGTASLIRWEAIKKIKAARLVGKILPKGEGYYDVDSLTEDNELTLAMLVVGYSVPHCGIFSVTDVMEDFKSLHAQRKRWYLGALQNIGAYGLQMPLWMISIYWFQQIGLYIAMAMVPVVLGIFVLSIIFSMMGMIKSSVPMYTIFLFGVYVLTQVMTVWQTGWRGRIVAALYIPEFVYSLMLIYFYTVALLEYLKTRGRNTKWQHT</sequence>
<dbReference type="Pfam" id="PF00535">
    <property type="entry name" value="Glycos_transf_2"/>
    <property type="match status" value="1"/>
</dbReference>
<evidence type="ECO:0000259" key="5">
    <source>
        <dbReference type="Pfam" id="PF00535"/>
    </source>
</evidence>
<dbReference type="EMBL" id="JXJU01000009">
    <property type="protein sequence ID" value="PCR99292.1"/>
    <property type="molecule type" value="Genomic_DNA"/>
</dbReference>
<evidence type="ECO:0000313" key="6">
    <source>
        <dbReference type="EMBL" id="PCR99292.1"/>
    </source>
</evidence>
<dbReference type="CDD" id="cd06423">
    <property type="entry name" value="CESA_like"/>
    <property type="match status" value="1"/>
</dbReference>
<dbReference type="OrthoDB" id="9766299at2"/>
<keyword evidence="2" id="KW-0328">Glycosyltransferase</keyword>
<comment type="caution">
    <text evidence="6">The sequence shown here is derived from an EMBL/GenBank/DDBJ whole genome shotgun (WGS) entry which is preliminary data.</text>
</comment>
<dbReference type="AlphaFoldDB" id="A0A2A5RJI0"/>